<gene>
    <name evidence="2" type="ORF">JYU34_014413</name>
</gene>
<dbReference type="PANTHER" id="PTHR33198:SF19">
    <property type="entry name" value="CCHC-TYPE DOMAIN-CONTAINING PROTEIN"/>
    <property type="match status" value="1"/>
</dbReference>
<keyword evidence="3" id="KW-1185">Reference proteome</keyword>
<dbReference type="Proteomes" id="UP000823941">
    <property type="component" value="Chromosome 19"/>
</dbReference>
<proteinExistence type="predicted"/>
<accession>A0ABQ7Q8D0</accession>
<name>A0ABQ7Q8D0_PLUXY</name>
<dbReference type="PANTHER" id="PTHR33198">
    <property type="entry name" value="ANK_REP_REGION DOMAIN-CONTAINING PROTEIN-RELATED"/>
    <property type="match status" value="1"/>
</dbReference>
<feature type="region of interest" description="Disordered" evidence="1">
    <location>
        <begin position="193"/>
        <end position="219"/>
    </location>
</feature>
<evidence type="ECO:0000313" key="2">
    <source>
        <dbReference type="EMBL" id="KAG7301456.1"/>
    </source>
</evidence>
<organism evidence="2 3">
    <name type="scientific">Plutella xylostella</name>
    <name type="common">Diamondback moth</name>
    <name type="synonym">Plutella maculipennis</name>
    <dbReference type="NCBI Taxonomy" id="51655"/>
    <lineage>
        <taxon>Eukaryota</taxon>
        <taxon>Metazoa</taxon>
        <taxon>Ecdysozoa</taxon>
        <taxon>Arthropoda</taxon>
        <taxon>Hexapoda</taxon>
        <taxon>Insecta</taxon>
        <taxon>Pterygota</taxon>
        <taxon>Neoptera</taxon>
        <taxon>Endopterygota</taxon>
        <taxon>Lepidoptera</taxon>
        <taxon>Glossata</taxon>
        <taxon>Ditrysia</taxon>
        <taxon>Yponomeutoidea</taxon>
        <taxon>Plutellidae</taxon>
        <taxon>Plutella</taxon>
    </lineage>
</organism>
<dbReference type="Gene3D" id="4.10.60.10">
    <property type="entry name" value="Zinc finger, CCHC-type"/>
    <property type="match status" value="1"/>
</dbReference>
<sequence length="301" mass="33094">MAFQVNISPFDHKCDDWTIFNGRLKQLFKVNKITESEQSAVLLTYLSEESFRLARNLAYPSELETLAYKDVVLLLDKHFAPSKPSYADKAKFYSATRSPGEKLNEWAARLRGLAANCNFLTALDTILLDRFVLGLGIGPERDKLFEQDPATLTLSKAIDLAEQAGGARLARSVGAGLSDMPLKEEALYYGSRGGQAGGSGEHRRHAARAPGRGDHAHAHGDVSGVSRCAVCGMKNHATEKCRFKSYKCQGCGLKGHLKKMCKNKVRLNNIADESVPTTASDLSNSDSECEECKLFNLRFSK</sequence>
<reference evidence="2 3" key="1">
    <citation type="submission" date="2021-06" db="EMBL/GenBank/DDBJ databases">
        <title>A haploid diamondback moth (Plutella xylostella L.) genome assembly resolves 31 chromosomes and identifies a diamide resistance mutation.</title>
        <authorList>
            <person name="Ward C.M."/>
            <person name="Perry K.D."/>
            <person name="Baker G."/>
            <person name="Powis K."/>
            <person name="Heckel D.G."/>
            <person name="Baxter S.W."/>
        </authorList>
    </citation>
    <scope>NUCLEOTIDE SEQUENCE [LARGE SCALE GENOMIC DNA]</scope>
    <source>
        <strain evidence="2 3">LV</strain>
        <tissue evidence="2">Single pupa</tissue>
    </source>
</reference>
<evidence type="ECO:0008006" key="4">
    <source>
        <dbReference type="Google" id="ProtNLM"/>
    </source>
</evidence>
<protein>
    <recommendedName>
        <fullName evidence="4">CCHC-type domain-containing protein</fullName>
    </recommendedName>
</protein>
<evidence type="ECO:0000313" key="3">
    <source>
        <dbReference type="Proteomes" id="UP000823941"/>
    </source>
</evidence>
<comment type="caution">
    <text evidence="2">The sequence shown here is derived from an EMBL/GenBank/DDBJ whole genome shotgun (WGS) entry which is preliminary data.</text>
</comment>
<evidence type="ECO:0000256" key="1">
    <source>
        <dbReference type="SAM" id="MobiDB-lite"/>
    </source>
</evidence>
<dbReference type="EMBL" id="JAHIBW010000019">
    <property type="protein sequence ID" value="KAG7301456.1"/>
    <property type="molecule type" value="Genomic_DNA"/>
</dbReference>